<dbReference type="CDD" id="cd03886">
    <property type="entry name" value="M20_Acy1"/>
    <property type="match status" value="1"/>
</dbReference>
<dbReference type="NCBIfam" id="TIGR01891">
    <property type="entry name" value="amidohydrolases"/>
    <property type="match status" value="1"/>
</dbReference>
<evidence type="ECO:0000313" key="5">
    <source>
        <dbReference type="Proteomes" id="UP000186917"/>
    </source>
</evidence>
<feature type="domain" description="Peptidase M20 dimerisation" evidence="3">
    <location>
        <begin position="193"/>
        <end position="268"/>
    </location>
</feature>
<sequence length="393" mass="43218">MSLEQKIKDLAQQYAGEFTEVRRHLHAHPELSYQEHATSAFVQQKLQSYGIPFSIKATTGVVGIIEGKKPQSRVIALRADMDALPIKEENDVPYRSLNEGVMHACGHDVHTTCLLGAAKILSELKGEWEGTVKLIFQPGEEKNPGGASLMIKDGVLENPKPQGIFGLHVHPGLDAGLLSFRKGRVMASADEIYITIKSKGGHAAAPHLTADTILIASQLIVSLQQIISRNNNPLSPSVLSICSFQGGHTTNVIPSEVKLMGTFRAMDEVWRFKAHELIRKQTIGLVESMGAEVDLHIDVGYPTVDNDPELTDKGWNKAKIYMGEDHVQETEMRMGAEDFGYYTQAIPGCFYRLGVRNEARGIVHNVHTPRFDVDEKAIEIGMGMMACLGATIQ</sequence>
<keyword evidence="5" id="KW-1185">Reference proteome</keyword>
<dbReference type="KEGG" id="fln:FLA_0191"/>
<dbReference type="InterPro" id="IPR002933">
    <property type="entry name" value="Peptidase_M20"/>
</dbReference>
<dbReference type="PIRSF" id="PIRSF005962">
    <property type="entry name" value="Pept_M20D_amidohydro"/>
    <property type="match status" value="1"/>
</dbReference>
<evidence type="ECO:0000256" key="2">
    <source>
        <dbReference type="PIRSR" id="PIRSR005962-1"/>
    </source>
</evidence>
<dbReference type="GO" id="GO:0046872">
    <property type="term" value="F:metal ion binding"/>
    <property type="evidence" value="ECO:0007669"/>
    <property type="project" value="UniProtKB-KW"/>
</dbReference>
<dbReference type="InterPro" id="IPR011650">
    <property type="entry name" value="Peptidase_M20_dimer"/>
</dbReference>
<dbReference type="AlphaFoldDB" id="A0A173M9L4"/>
<dbReference type="InterPro" id="IPR036264">
    <property type="entry name" value="Bact_exopeptidase_dim_dom"/>
</dbReference>
<feature type="binding site" evidence="2">
    <location>
        <position position="105"/>
    </location>
    <ligand>
        <name>Mn(2+)</name>
        <dbReference type="ChEBI" id="CHEBI:29035"/>
        <label>2</label>
    </ligand>
</feature>
<feature type="binding site" evidence="2">
    <location>
        <position position="141"/>
    </location>
    <ligand>
        <name>Mn(2+)</name>
        <dbReference type="ChEBI" id="CHEBI:29035"/>
        <label>2</label>
    </ligand>
</feature>
<dbReference type="STRING" id="477680.SAMN05421788_10457"/>
<dbReference type="Proteomes" id="UP000186917">
    <property type="component" value="Unassembled WGS sequence"/>
</dbReference>
<accession>A0A173M9L4</accession>
<keyword evidence="1 4" id="KW-0378">Hydrolase</keyword>
<dbReference type="Pfam" id="PF07687">
    <property type="entry name" value="M20_dimer"/>
    <property type="match status" value="1"/>
</dbReference>
<evidence type="ECO:0000313" key="4">
    <source>
        <dbReference type="EMBL" id="SIT14117.1"/>
    </source>
</evidence>
<keyword evidence="2" id="KW-0464">Manganese</keyword>
<keyword evidence="2" id="KW-0479">Metal-binding</keyword>
<feature type="binding site" evidence="2">
    <location>
        <position position="168"/>
    </location>
    <ligand>
        <name>Mn(2+)</name>
        <dbReference type="ChEBI" id="CHEBI:29035"/>
        <label>2</label>
    </ligand>
</feature>
<feature type="binding site" evidence="2">
    <location>
        <position position="367"/>
    </location>
    <ligand>
        <name>Mn(2+)</name>
        <dbReference type="ChEBI" id="CHEBI:29035"/>
        <label>2</label>
    </ligand>
</feature>
<proteinExistence type="predicted"/>
<dbReference type="Pfam" id="PF01546">
    <property type="entry name" value="Peptidase_M20"/>
    <property type="match status" value="1"/>
</dbReference>
<dbReference type="PANTHER" id="PTHR11014:SF63">
    <property type="entry name" value="METALLOPEPTIDASE, PUTATIVE (AFU_ORTHOLOGUE AFUA_6G09600)-RELATED"/>
    <property type="match status" value="1"/>
</dbReference>
<reference evidence="5" key="1">
    <citation type="submission" date="2017-01" db="EMBL/GenBank/DDBJ databases">
        <authorList>
            <person name="Varghese N."/>
            <person name="Submissions S."/>
        </authorList>
    </citation>
    <scope>NUCLEOTIDE SEQUENCE [LARGE SCALE GENOMIC DNA]</scope>
    <source>
        <strain evidence="5">DSM 21054</strain>
    </source>
</reference>
<name>A0A173M9L4_9BACT</name>
<dbReference type="Gene3D" id="3.30.70.360">
    <property type="match status" value="1"/>
</dbReference>
<dbReference type="OrthoDB" id="9776731at2"/>
<dbReference type="GO" id="GO:0050118">
    <property type="term" value="F:N-acetyldiaminopimelate deacetylase activity"/>
    <property type="evidence" value="ECO:0007669"/>
    <property type="project" value="UniProtKB-ARBA"/>
</dbReference>
<evidence type="ECO:0000256" key="1">
    <source>
        <dbReference type="ARBA" id="ARBA00022801"/>
    </source>
</evidence>
<dbReference type="EMBL" id="FTOR01000004">
    <property type="protein sequence ID" value="SIT14117.1"/>
    <property type="molecule type" value="Genomic_DNA"/>
</dbReference>
<dbReference type="PANTHER" id="PTHR11014">
    <property type="entry name" value="PEPTIDASE M20 FAMILY MEMBER"/>
    <property type="match status" value="1"/>
</dbReference>
<protein>
    <submittedName>
        <fullName evidence="4">Hippurate hydrolase</fullName>
    </submittedName>
</protein>
<organism evidence="4 5">
    <name type="scientific">Filimonas lacunae</name>
    <dbReference type="NCBI Taxonomy" id="477680"/>
    <lineage>
        <taxon>Bacteria</taxon>
        <taxon>Pseudomonadati</taxon>
        <taxon>Bacteroidota</taxon>
        <taxon>Chitinophagia</taxon>
        <taxon>Chitinophagales</taxon>
        <taxon>Chitinophagaceae</taxon>
        <taxon>Filimonas</taxon>
    </lineage>
</organism>
<dbReference type="SUPFAM" id="SSF55031">
    <property type="entry name" value="Bacterial exopeptidase dimerisation domain"/>
    <property type="match status" value="1"/>
</dbReference>
<dbReference type="InterPro" id="IPR017439">
    <property type="entry name" value="Amidohydrolase"/>
</dbReference>
<dbReference type="FunFam" id="3.30.70.360:FF:000001">
    <property type="entry name" value="N-acetyldiaminopimelate deacetylase"/>
    <property type="match status" value="1"/>
</dbReference>
<dbReference type="SUPFAM" id="SSF53187">
    <property type="entry name" value="Zn-dependent exopeptidases"/>
    <property type="match status" value="1"/>
</dbReference>
<dbReference type="Gene3D" id="3.40.630.10">
    <property type="entry name" value="Zn peptidases"/>
    <property type="match status" value="1"/>
</dbReference>
<dbReference type="RefSeq" id="WP_076379418.1">
    <property type="nucleotide sequence ID" value="NZ_AP017422.1"/>
</dbReference>
<dbReference type="GO" id="GO:0019877">
    <property type="term" value="P:diaminopimelate biosynthetic process"/>
    <property type="evidence" value="ECO:0007669"/>
    <property type="project" value="UniProtKB-ARBA"/>
</dbReference>
<gene>
    <name evidence="4" type="ORF">SAMN05421788_10457</name>
</gene>
<comment type="cofactor">
    <cofactor evidence="2">
        <name>Mn(2+)</name>
        <dbReference type="ChEBI" id="CHEBI:29035"/>
    </cofactor>
    <text evidence="2">The Mn(2+) ion enhances activity.</text>
</comment>
<evidence type="ECO:0000259" key="3">
    <source>
        <dbReference type="Pfam" id="PF07687"/>
    </source>
</evidence>
<feature type="binding site" evidence="2">
    <location>
        <position position="107"/>
    </location>
    <ligand>
        <name>Mn(2+)</name>
        <dbReference type="ChEBI" id="CHEBI:29035"/>
        <label>2</label>
    </ligand>
</feature>